<keyword evidence="2" id="KW-0812">Transmembrane</keyword>
<dbReference type="RefSeq" id="WP_142105387.1">
    <property type="nucleotide sequence ID" value="NZ_VFPH01000002.1"/>
</dbReference>
<reference evidence="3 4" key="1">
    <citation type="submission" date="2019-06" db="EMBL/GenBank/DDBJ databases">
        <title>Sequencing the genomes of 1000 actinobacteria strains.</title>
        <authorList>
            <person name="Klenk H.-P."/>
        </authorList>
    </citation>
    <scope>NUCLEOTIDE SEQUENCE [LARGE SCALE GENOMIC DNA]</scope>
    <source>
        <strain evidence="3 4">DSM 45511</strain>
    </source>
</reference>
<keyword evidence="2" id="KW-0472">Membrane</keyword>
<dbReference type="OrthoDB" id="9880576at2"/>
<feature type="transmembrane region" description="Helical" evidence="2">
    <location>
        <begin position="21"/>
        <end position="45"/>
    </location>
</feature>
<dbReference type="AlphaFoldDB" id="A0A543FY91"/>
<comment type="caution">
    <text evidence="3">The sequence shown here is derived from an EMBL/GenBank/DDBJ whole genome shotgun (WGS) entry which is preliminary data.</text>
</comment>
<keyword evidence="2" id="KW-1133">Transmembrane helix</keyword>
<feature type="transmembrane region" description="Helical" evidence="2">
    <location>
        <begin position="51"/>
        <end position="69"/>
    </location>
</feature>
<keyword evidence="4" id="KW-1185">Reference proteome</keyword>
<evidence type="ECO:0000313" key="4">
    <source>
        <dbReference type="Proteomes" id="UP000319818"/>
    </source>
</evidence>
<feature type="region of interest" description="Disordered" evidence="1">
    <location>
        <begin position="221"/>
        <end position="242"/>
    </location>
</feature>
<feature type="transmembrane region" description="Helical" evidence="2">
    <location>
        <begin position="76"/>
        <end position="96"/>
    </location>
</feature>
<gene>
    <name evidence="3" type="ORF">FB388_6003</name>
</gene>
<protein>
    <submittedName>
        <fullName evidence="3">Membrane-associated protein</fullName>
    </submittedName>
</protein>
<name>A0A543FY91_9PSEU</name>
<proteinExistence type="predicted"/>
<dbReference type="EMBL" id="VFPH01000002">
    <property type="protein sequence ID" value="TQM38759.1"/>
    <property type="molecule type" value="Genomic_DNA"/>
</dbReference>
<dbReference type="Proteomes" id="UP000319818">
    <property type="component" value="Unassembled WGS sequence"/>
</dbReference>
<evidence type="ECO:0000256" key="2">
    <source>
        <dbReference type="SAM" id="Phobius"/>
    </source>
</evidence>
<evidence type="ECO:0000313" key="3">
    <source>
        <dbReference type="EMBL" id="TQM38759.1"/>
    </source>
</evidence>
<organism evidence="3 4">
    <name type="scientific">Pseudonocardia cypriaca</name>
    <dbReference type="NCBI Taxonomy" id="882449"/>
    <lineage>
        <taxon>Bacteria</taxon>
        <taxon>Bacillati</taxon>
        <taxon>Actinomycetota</taxon>
        <taxon>Actinomycetes</taxon>
        <taxon>Pseudonocardiales</taxon>
        <taxon>Pseudonocardiaceae</taxon>
        <taxon>Pseudonocardia</taxon>
    </lineage>
</organism>
<accession>A0A543FY91</accession>
<sequence>MVPVISGRQRDQRDQLPTTAVLTALLDTVAGWPIPVVLTVASALLIVESGALVGILLPGSTLLVALGLWSHTAPHVLVPAVVAAAAATVTGAHLGWLRGRSGAAVGRAGSRLAAPRVQRAGAWLAERGPPATALLLACGHWAAAARPVLPRVAGAAGVPYRTVGPALVVSGSGWATTLVLLGNRVGAFVVTTAAWVPVLLVVLVITALVLHSRIGDKAMRRSARPFGRSRNRDNAGGPGPMV</sequence>
<evidence type="ECO:0000256" key="1">
    <source>
        <dbReference type="SAM" id="MobiDB-lite"/>
    </source>
</evidence>
<feature type="transmembrane region" description="Helical" evidence="2">
    <location>
        <begin position="185"/>
        <end position="210"/>
    </location>
</feature>